<evidence type="ECO:0000256" key="1">
    <source>
        <dbReference type="PROSITE-ProRule" id="PRU00409"/>
    </source>
</evidence>
<dbReference type="Gene3D" id="3.30.1490.20">
    <property type="entry name" value="ATP-grasp fold, A domain"/>
    <property type="match status" value="1"/>
</dbReference>
<evidence type="ECO:0000259" key="2">
    <source>
        <dbReference type="PROSITE" id="PS50975"/>
    </source>
</evidence>
<protein>
    <recommendedName>
        <fullName evidence="2">ATP-grasp domain-containing protein</fullName>
    </recommendedName>
</protein>
<proteinExistence type="predicted"/>
<sequence length="304" mass="33434">MPTPRVALATCSVLPDLDPDDAPLVEALAERGVEATAAVWDDPDVDWTSFNLVVVRSTWDYSARQDEFISWARSVPRLANDAEVIAWNTDKYYLKTMGEMGVPIVRTLWLDPDRHLTSQAIHTRLPAHGDYVIKPTVSAGARDTARYQENTAQARGEAILHARELLRSGRHVMVQPYLNQVDVAGETALIFVDGEFSHAVRKSAMLSRGHRPTQGLYQEEVMRTVEATEAELALADRALEAARTVLGGAADQMLFARVDMLPGDDGEPILLELELTEPSLFFAKSPGALDRFADALVARVSAQG</sequence>
<organism evidence="3 4">
    <name type="scientific">Sanguibacter suaedae</name>
    <dbReference type="NCBI Taxonomy" id="2795737"/>
    <lineage>
        <taxon>Bacteria</taxon>
        <taxon>Bacillati</taxon>
        <taxon>Actinomycetota</taxon>
        <taxon>Actinomycetes</taxon>
        <taxon>Micrococcales</taxon>
        <taxon>Sanguibacteraceae</taxon>
        <taxon>Sanguibacter</taxon>
    </lineage>
</organism>
<evidence type="ECO:0000313" key="4">
    <source>
        <dbReference type="Proteomes" id="UP000602087"/>
    </source>
</evidence>
<dbReference type="AlphaFoldDB" id="A0A934MDT2"/>
<dbReference type="SUPFAM" id="SSF56059">
    <property type="entry name" value="Glutathione synthetase ATP-binding domain-like"/>
    <property type="match status" value="1"/>
</dbReference>
<dbReference type="PROSITE" id="PS50975">
    <property type="entry name" value="ATP_GRASP"/>
    <property type="match status" value="1"/>
</dbReference>
<dbReference type="Gene3D" id="3.30.470.20">
    <property type="entry name" value="ATP-grasp fold, B domain"/>
    <property type="match status" value="1"/>
</dbReference>
<comment type="caution">
    <text evidence="3">The sequence shown here is derived from an EMBL/GenBank/DDBJ whole genome shotgun (WGS) entry which is preliminary data.</text>
</comment>
<dbReference type="PANTHER" id="PTHR39217">
    <property type="match status" value="1"/>
</dbReference>
<dbReference type="GO" id="GO:0046872">
    <property type="term" value="F:metal ion binding"/>
    <property type="evidence" value="ECO:0007669"/>
    <property type="project" value="InterPro"/>
</dbReference>
<dbReference type="GO" id="GO:0005524">
    <property type="term" value="F:ATP binding"/>
    <property type="evidence" value="ECO:0007669"/>
    <property type="project" value="UniProtKB-UniRule"/>
</dbReference>
<reference evidence="3" key="1">
    <citation type="submission" date="2020-12" db="EMBL/GenBank/DDBJ databases">
        <title>Sanguibacter suaedae sp. nov., isolated from Suaeda aralocaspica.</title>
        <authorList>
            <person name="Ma Q."/>
        </authorList>
    </citation>
    <scope>NUCLEOTIDE SEQUENCE</scope>
    <source>
        <strain evidence="3">YZGR15</strain>
    </source>
</reference>
<dbReference type="Proteomes" id="UP000602087">
    <property type="component" value="Unassembled WGS sequence"/>
</dbReference>
<dbReference type="PANTHER" id="PTHR39217:SF1">
    <property type="entry name" value="GLUTATHIONE SYNTHETASE"/>
    <property type="match status" value="1"/>
</dbReference>
<gene>
    <name evidence="3" type="ORF">JAV76_08660</name>
</gene>
<keyword evidence="1" id="KW-0067">ATP-binding</keyword>
<feature type="domain" description="ATP-grasp" evidence="2">
    <location>
        <begin position="94"/>
        <end position="302"/>
    </location>
</feature>
<evidence type="ECO:0000313" key="3">
    <source>
        <dbReference type="EMBL" id="MBI9115079.1"/>
    </source>
</evidence>
<dbReference type="InterPro" id="IPR011761">
    <property type="entry name" value="ATP-grasp"/>
</dbReference>
<dbReference type="InterPro" id="IPR013815">
    <property type="entry name" value="ATP_grasp_subdomain_1"/>
</dbReference>
<keyword evidence="4" id="KW-1185">Reference proteome</keyword>
<keyword evidence="1" id="KW-0547">Nucleotide-binding</keyword>
<dbReference type="EMBL" id="JAEINH010000006">
    <property type="protein sequence ID" value="MBI9115079.1"/>
    <property type="molecule type" value="Genomic_DNA"/>
</dbReference>
<name>A0A934MDT2_9MICO</name>
<dbReference type="InterPro" id="IPR053191">
    <property type="entry name" value="DcsG_Biosynth_Enzyme"/>
</dbReference>
<accession>A0A934MDT2</accession>